<keyword evidence="1" id="KW-0732">Signal</keyword>
<dbReference type="InterPro" id="IPR019850">
    <property type="entry name" value="GldD-like"/>
</dbReference>
<dbReference type="AlphaFoldDB" id="A0A1I2ZBU2"/>
<evidence type="ECO:0000313" key="2">
    <source>
        <dbReference type="EMBL" id="SFH34571.1"/>
    </source>
</evidence>
<protein>
    <submittedName>
        <fullName evidence="2">Protein involved in gliding motility GldD</fullName>
    </submittedName>
</protein>
<dbReference type="STRING" id="1436961.SAMN05421739_11254"/>
<dbReference type="NCBIfam" id="TIGR03512">
    <property type="entry name" value="GldD_lipo"/>
    <property type="match status" value="1"/>
</dbReference>
<feature type="signal peptide" evidence="1">
    <location>
        <begin position="1"/>
        <end position="24"/>
    </location>
</feature>
<organism evidence="2 3">
    <name type="scientific">Pontibacter chinhatensis</name>
    <dbReference type="NCBI Taxonomy" id="1436961"/>
    <lineage>
        <taxon>Bacteria</taxon>
        <taxon>Pseudomonadati</taxon>
        <taxon>Bacteroidota</taxon>
        <taxon>Cytophagia</taxon>
        <taxon>Cytophagales</taxon>
        <taxon>Hymenobacteraceae</taxon>
        <taxon>Pontibacter</taxon>
    </lineage>
</organism>
<dbReference type="PROSITE" id="PS51257">
    <property type="entry name" value="PROKAR_LIPOPROTEIN"/>
    <property type="match status" value="1"/>
</dbReference>
<feature type="chain" id="PRO_5011453006" evidence="1">
    <location>
        <begin position="25"/>
        <end position="206"/>
    </location>
</feature>
<dbReference type="Pfam" id="PF25593">
    <property type="entry name" value="GldD_lipo"/>
    <property type="match status" value="1"/>
</dbReference>
<proteinExistence type="predicted"/>
<name>A0A1I2ZBU2_9BACT</name>
<dbReference type="EMBL" id="FOOT01000012">
    <property type="protein sequence ID" value="SFH34571.1"/>
    <property type="molecule type" value="Genomic_DNA"/>
</dbReference>
<evidence type="ECO:0000313" key="3">
    <source>
        <dbReference type="Proteomes" id="UP000198724"/>
    </source>
</evidence>
<sequence>MSQARKSSIIKLGSLKAFMWAALAAGIVACSGTEYTPKPKGYNRIDLPSHTYQQLREAHPYTFEYSKHAKIRPDSSGIAEPHWINIIYPSLGANVQLTYKKLENDDKKLNDLVEDARKLTSKHQIKAYAIEEAEIKTPSGDIASVFELEGEVPSQFQFYVTDSTDNFLRGALYFRTATQNDSLAPVIEFVKKDIIHLLNTLEWKEM</sequence>
<gene>
    <name evidence="2" type="ORF">SAMN05421739_11254</name>
</gene>
<reference evidence="3" key="1">
    <citation type="submission" date="2016-10" db="EMBL/GenBank/DDBJ databases">
        <authorList>
            <person name="Varghese N."/>
            <person name="Submissions S."/>
        </authorList>
    </citation>
    <scope>NUCLEOTIDE SEQUENCE [LARGE SCALE GENOMIC DNA]</scope>
    <source>
        <strain evidence="3">LP51</strain>
    </source>
</reference>
<dbReference type="Proteomes" id="UP000198724">
    <property type="component" value="Unassembled WGS sequence"/>
</dbReference>
<evidence type="ECO:0000256" key="1">
    <source>
        <dbReference type="SAM" id="SignalP"/>
    </source>
</evidence>
<accession>A0A1I2ZBU2</accession>
<keyword evidence="3" id="KW-1185">Reference proteome</keyword>